<comment type="caution">
    <text evidence="14">The sequence shown here is derived from an EMBL/GenBank/DDBJ whole genome shotgun (WGS) entry which is preliminary data.</text>
</comment>
<dbReference type="GO" id="GO:0016740">
    <property type="term" value="F:transferase activity"/>
    <property type="evidence" value="ECO:0007669"/>
    <property type="project" value="UniProtKB-KW"/>
</dbReference>
<feature type="transmembrane region" description="Helical" evidence="12">
    <location>
        <begin position="173"/>
        <end position="195"/>
    </location>
</feature>
<evidence type="ECO:0000256" key="3">
    <source>
        <dbReference type="ARBA" id="ARBA00022448"/>
    </source>
</evidence>
<feature type="transmembrane region" description="Helical" evidence="12">
    <location>
        <begin position="126"/>
        <end position="145"/>
    </location>
</feature>
<dbReference type="AlphaFoldDB" id="A0A0R2AI34"/>
<evidence type="ECO:0000256" key="4">
    <source>
        <dbReference type="ARBA" id="ARBA00022475"/>
    </source>
</evidence>
<keyword evidence="3" id="KW-0813">Transport</keyword>
<dbReference type="PROSITE" id="PS00872">
    <property type="entry name" value="NA_GALACTOSIDE_SYMP"/>
    <property type="match status" value="1"/>
</dbReference>
<proteinExistence type="inferred from homology"/>
<keyword evidence="15" id="KW-1185">Reference proteome</keyword>
<dbReference type="GO" id="GO:0006814">
    <property type="term" value="P:sodium ion transport"/>
    <property type="evidence" value="ECO:0007669"/>
    <property type="project" value="InterPro"/>
</dbReference>
<organism evidence="14 15">
    <name type="scientific">Ligilactobacillus agilis DSM 20509</name>
    <dbReference type="NCBI Taxonomy" id="1423718"/>
    <lineage>
        <taxon>Bacteria</taxon>
        <taxon>Bacillati</taxon>
        <taxon>Bacillota</taxon>
        <taxon>Bacilli</taxon>
        <taxon>Lactobacillales</taxon>
        <taxon>Lactobacillaceae</taxon>
        <taxon>Ligilactobacillus</taxon>
    </lineage>
</organism>
<dbReference type="FunFam" id="2.70.70.10:FF:000001">
    <property type="entry name" value="PTS system glucose-specific IIA component"/>
    <property type="match status" value="1"/>
</dbReference>
<evidence type="ECO:0000256" key="5">
    <source>
        <dbReference type="ARBA" id="ARBA00022553"/>
    </source>
</evidence>
<feature type="transmembrane region" description="Helical" evidence="12">
    <location>
        <begin position="60"/>
        <end position="77"/>
    </location>
</feature>
<dbReference type="InterPro" id="IPR001127">
    <property type="entry name" value="PTS_EIIA_1_perm"/>
</dbReference>
<feature type="transmembrane region" description="Helical" evidence="12">
    <location>
        <begin position="356"/>
        <end position="374"/>
    </location>
</feature>
<keyword evidence="8 12" id="KW-0812">Transmembrane</keyword>
<dbReference type="Pfam" id="PF13347">
    <property type="entry name" value="MFS_2"/>
    <property type="match status" value="1"/>
</dbReference>
<feature type="transmembrane region" description="Helical" evidence="12">
    <location>
        <begin position="97"/>
        <end position="114"/>
    </location>
</feature>
<dbReference type="GO" id="GO:0005886">
    <property type="term" value="C:plasma membrane"/>
    <property type="evidence" value="ECO:0007669"/>
    <property type="project" value="UniProtKB-SubCell"/>
</dbReference>
<keyword evidence="5" id="KW-0597">Phosphoprotein</keyword>
<dbReference type="InterPro" id="IPR036259">
    <property type="entry name" value="MFS_trans_sf"/>
</dbReference>
<dbReference type="InterPro" id="IPR018043">
    <property type="entry name" value="Na/Gal_symport_CS"/>
</dbReference>
<keyword evidence="7" id="KW-0808">Transferase</keyword>
<dbReference type="Gene3D" id="1.20.1250.20">
    <property type="entry name" value="MFS general substrate transporter like domains"/>
    <property type="match status" value="1"/>
</dbReference>
<evidence type="ECO:0000256" key="2">
    <source>
        <dbReference type="ARBA" id="ARBA00007724"/>
    </source>
</evidence>
<keyword evidence="6" id="KW-0762">Sugar transport</keyword>
<dbReference type="GO" id="GO:0015293">
    <property type="term" value="F:symporter activity"/>
    <property type="evidence" value="ECO:0007669"/>
    <property type="project" value="UniProtKB-KW"/>
</dbReference>
<dbReference type="PROSITE" id="PS00371">
    <property type="entry name" value="PTS_EIIA_TYPE_1_HIS"/>
    <property type="match status" value="1"/>
</dbReference>
<feature type="transmembrane region" description="Helical" evidence="12">
    <location>
        <begin position="30"/>
        <end position="48"/>
    </location>
</feature>
<dbReference type="InterPro" id="IPR001927">
    <property type="entry name" value="Na/Gal_symport"/>
</dbReference>
<comment type="similarity">
    <text evidence="2">In the N-terminal section; belongs to the sodium:galactoside symporter (TC 2.A.2) family.</text>
</comment>
<dbReference type="NCBIfam" id="TIGR00830">
    <property type="entry name" value="PTBA"/>
    <property type="match status" value="1"/>
</dbReference>
<name>A0A0R2AI34_9LACO</name>
<dbReference type="Gene3D" id="2.70.70.10">
    <property type="entry name" value="Glucose Permease (Domain IIA)"/>
    <property type="match status" value="1"/>
</dbReference>
<evidence type="ECO:0000256" key="9">
    <source>
        <dbReference type="ARBA" id="ARBA00022847"/>
    </source>
</evidence>
<dbReference type="PANTHER" id="PTHR11328">
    <property type="entry name" value="MAJOR FACILITATOR SUPERFAMILY DOMAIN-CONTAINING PROTEIN"/>
    <property type="match status" value="1"/>
</dbReference>
<keyword evidence="11 12" id="KW-0472">Membrane</keyword>
<dbReference type="Pfam" id="PF00358">
    <property type="entry name" value="PTS_EIIA_1"/>
    <property type="match status" value="1"/>
</dbReference>
<evidence type="ECO:0000256" key="10">
    <source>
        <dbReference type="ARBA" id="ARBA00022989"/>
    </source>
</evidence>
<evidence type="ECO:0000256" key="1">
    <source>
        <dbReference type="ARBA" id="ARBA00004651"/>
    </source>
</evidence>
<feature type="transmembrane region" description="Helical" evidence="12">
    <location>
        <begin position="395"/>
        <end position="416"/>
    </location>
</feature>
<dbReference type="OrthoDB" id="9764596at2"/>
<feature type="transmembrane region" description="Helical" evidence="12">
    <location>
        <begin position="436"/>
        <end position="455"/>
    </location>
</feature>
<dbReference type="CDD" id="cd00210">
    <property type="entry name" value="PTS_IIA_glc"/>
    <property type="match status" value="1"/>
</dbReference>
<evidence type="ECO:0000256" key="8">
    <source>
        <dbReference type="ARBA" id="ARBA00022692"/>
    </source>
</evidence>
<feature type="transmembrane region" description="Helical" evidence="12">
    <location>
        <begin position="290"/>
        <end position="311"/>
    </location>
</feature>
<reference evidence="14 15" key="1">
    <citation type="journal article" date="2015" name="Genome Announc.">
        <title>Expanding the biotechnology potential of lactobacilli through comparative genomics of 213 strains and associated genera.</title>
        <authorList>
            <person name="Sun Z."/>
            <person name="Harris H.M."/>
            <person name="McCann A."/>
            <person name="Guo C."/>
            <person name="Argimon S."/>
            <person name="Zhang W."/>
            <person name="Yang X."/>
            <person name="Jeffery I.B."/>
            <person name="Cooney J.C."/>
            <person name="Kagawa T.F."/>
            <person name="Liu W."/>
            <person name="Song Y."/>
            <person name="Salvetti E."/>
            <person name="Wrobel A."/>
            <person name="Rasinkangas P."/>
            <person name="Parkhill J."/>
            <person name="Rea M.C."/>
            <person name="O'Sullivan O."/>
            <person name="Ritari J."/>
            <person name="Douillard F.P."/>
            <person name="Paul Ross R."/>
            <person name="Yang R."/>
            <person name="Briner A.E."/>
            <person name="Felis G.E."/>
            <person name="de Vos W.M."/>
            <person name="Barrangou R."/>
            <person name="Klaenhammer T.R."/>
            <person name="Caufield P.W."/>
            <person name="Cui Y."/>
            <person name="Zhang H."/>
            <person name="O'Toole P.W."/>
        </authorList>
    </citation>
    <scope>NUCLEOTIDE SEQUENCE [LARGE SCALE GENOMIC DNA]</scope>
    <source>
        <strain evidence="14 15">DSM 20509</strain>
    </source>
</reference>
<feature type="transmembrane region" description="Helical" evidence="12">
    <location>
        <begin position="207"/>
        <end position="227"/>
    </location>
</feature>
<dbReference type="CDD" id="cd17332">
    <property type="entry name" value="MFS_MelB_like"/>
    <property type="match status" value="1"/>
</dbReference>
<dbReference type="EMBL" id="AYYP01000001">
    <property type="protein sequence ID" value="KRM66458.1"/>
    <property type="molecule type" value="Genomic_DNA"/>
</dbReference>
<dbReference type="SUPFAM" id="SSF103473">
    <property type="entry name" value="MFS general substrate transporter"/>
    <property type="match status" value="1"/>
</dbReference>
<dbReference type="SUPFAM" id="SSF51261">
    <property type="entry name" value="Duplicated hybrid motif"/>
    <property type="match status" value="1"/>
</dbReference>
<protein>
    <submittedName>
        <fullName evidence="14">Na+ xyloside symporter related transporter</fullName>
    </submittedName>
</protein>
<dbReference type="Proteomes" id="UP000051008">
    <property type="component" value="Unassembled WGS sequence"/>
</dbReference>
<dbReference type="InterPro" id="IPR039672">
    <property type="entry name" value="MFS_2"/>
</dbReference>
<dbReference type="PROSITE" id="PS51093">
    <property type="entry name" value="PTS_EIIA_TYPE_1"/>
    <property type="match status" value="1"/>
</dbReference>
<comment type="subcellular location">
    <subcellularLocation>
        <location evidence="1">Cell membrane</location>
        <topology evidence="1">Multi-pass membrane protein</topology>
    </subcellularLocation>
</comment>
<dbReference type="PATRIC" id="fig|1423718.3.peg.2035"/>
<feature type="domain" description="PTS EIIA type-1" evidence="13">
    <location>
        <begin position="510"/>
        <end position="614"/>
    </location>
</feature>
<evidence type="ECO:0000256" key="11">
    <source>
        <dbReference type="ARBA" id="ARBA00023136"/>
    </source>
</evidence>
<dbReference type="RefSeq" id="WP_056975504.1">
    <property type="nucleotide sequence ID" value="NZ_AYYP01000001.1"/>
</dbReference>
<evidence type="ECO:0000256" key="6">
    <source>
        <dbReference type="ARBA" id="ARBA00022597"/>
    </source>
</evidence>
<sequence>MESTSQAVPQTSGNAKSRIAYSFGAFGHDIFYATLSTFFITFVTSHLFNTGNEAQNNRMVLYITNIIAALRIIELVIDPFVGNAIDNTKTRWGKFKPWVVIGGLISSVSLLILFTDMGGLNKTNPGLYLILFAIIYITMDIFYSFKDIGFWSMIPALSFSSQEREKTATFARIGSTIGANIVSVVIMPIVLFFSMSRNGGAGDNRGWFWFAFIVAAISFLTAVGVGLGTHEIDSDLRKNTEKTGFKDVLKVLVKNDQLMAISLSYVLYTTGVNILNASELYYFTYVLGHAAQFALLGTINTLVGLLSVSLFPKLADKINRRNLFFICIFIMLCGIGVFTIAGTSLVMVLVAAELFFIPQPLVFLVVLMTITDCVEYGQLKLGHRDESLTLSVRPLLDKFGGAVSNSVIGIAAVAAGMTTGATAKTMTAHGIMSFKLYVFGIPFVLIILGALVFFFKVKLTEEKHAEIVAELEKTWDEYLGEGETEAVSSQVLSVKAPIAGQLISLAEVNDATFASGKLGQGFAIKPSDGRVFAPFDATVRQAFTTRHAVGLVSDDGVVLLIHVGLGTVKLKGTGFVSYVTEGQRVKAGQEILEFWDPTIKKAGLDDTVIVTVTNSDAFKDIDLKLASGTMVSAKDEVLSLQSK</sequence>
<dbReference type="NCBIfam" id="TIGR00792">
    <property type="entry name" value="gph"/>
    <property type="match status" value="1"/>
</dbReference>
<evidence type="ECO:0000313" key="14">
    <source>
        <dbReference type="EMBL" id="KRM66458.1"/>
    </source>
</evidence>
<dbReference type="PANTHER" id="PTHR11328:SF36">
    <property type="entry name" value="MELIBIOSE PERMEASE"/>
    <property type="match status" value="1"/>
</dbReference>
<dbReference type="InterPro" id="IPR011055">
    <property type="entry name" value="Dup_hybrid_motif"/>
</dbReference>
<keyword evidence="10 12" id="KW-1133">Transmembrane helix</keyword>
<keyword evidence="4" id="KW-1003">Cell membrane</keyword>
<keyword evidence="9" id="KW-0769">Symport</keyword>
<feature type="transmembrane region" description="Helical" evidence="12">
    <location>
        <begin position="323"/>
        <end position="350"/>
    </location>
</feature>
<dbReference type="GO" id="GO:0009401">
    <property type="term" value="P:phosphoenolpyruvate-dependent sugar phosphotransferase system"/>
    <property type="evidence" value="ECO:0007669"/>
    <property type="project" value="InterPro"/>
</dbReference>
<evidence type="ECO:0000259" key="13">
    <source>
        <dbReference type="PROSITE" id="PS51093"/>
    </source>
</evidence>
<accession>A0A0R2AI34</accession>
<evidence type="ECO:0000256" key="12">
    <source>
        <dbReference type="SAM" id="Phobius"/>
    </source>
</evidence>
<evidence type="ECO:0000256" key="7">
    <source>
        <dbReference type="ARBA" id="ARBA00022679"/>
    </source>
</evidence>
<gene>
    <name evidence="14" type="ORF">FC14_GL001960</name>
</gene>
<evidence type="ECO:0000313" key="15">
    <source>
        <dbReference type="Proteomes" id="UP000051008"/>
    </source>
</evidence>